<reference evidence="2 3" key="1">
    <citation type="submission" date="2024-05" db="EMBL/GenBank/DDBJ databases">
        <authorList>
            <person name="Zhao H."/>
            <person name="Xu Y."/>
            <person name="Lin S."/>
            <person name="Spain J.C."/>
            <person name="Zhou N.-Y."/>
        </authorList>
    </citation>
    <scope>NUCLEOTIDE SEQUENCE [LARGE SCALE GENOMIC DNA]</scope>
    <source>
        <strain evidence="2 3">NEAU-NG30</strain>
    </source>
</reference>
<sequence length="276" mass="29859">MALVDHHRPRRAAHHLVLRDGVRRALGTCFPKADIEEDAGGSAVIRLPARLVPAAQLARVLEGVLAELWRYNAPRGGETHVQLRLALHTRWPVRDRPVSGSDATGFVFRLLEATEAENALKQPGVAGALIVSETFYEHVVCAGSADAGSYRCIRVSAGTREANAWLRLLGAAVTGTTVRELPSPTAGPAFPALVEALLAVPCVRGAESRRLLLELFPRREIADVVPYHAEDRLHVIALARTCRRFTRGLADLLDVIKVLDPESPQVAALAALIDGQ</sequence>
<gene>
    <name evidence="2" type="ORF">ABJI51_21845</name>
</gene>
<proteinExistence type="predicted"/>
<evidence type="ECO:0000313" key="2">
    <source>
        <dbReference type="EMBL" id="MEQ0561733.1"/>
    </source>
</evidence>
<evidence type="ECO:0000259" key="1">
    <source>
        <dbReference type="Pfam" id="PF19956"/>
    </source>
</evidence>
<dbReference type="RefSeq" id="WP_348953091.1">
    <property type="nucleotide sequence ID" value="NZ_JBDZYD010000008.1"/>
</dbReference>
<accession>A0ABV0LHG3</accession>
<evidence type="ECO:0000313" key="3">
    <source>
        <dbReference type="Proteomes" id="UP001440984"/>
    </source>
</evidence>
<comment type="caution">
    <text evidence="2">The sequence shown here is derived from an EMBL/GenBank/DDBJ whole genome shotgun (WGS) entry which is preliminary data.</text>
</comment>
<protein>
    <recommendedName>
        <fullName evidence="1">Effector-associated domain-containing protein</fullName>
    </recommendedName>
</protein>
<dbReference type="EMBL" id="JBDZYD010000008">
    <property type="protein sequence ID" value="MEQ0561733.1"/>
    <property type="molecule type" value="Genomic_DNA"/>
</dbReference>
<dbReference type="Proteomes" id="UP001440984">
    <property type="component" value="Unassembled WGS sequence"/>
</dbReference>
<feature type="domain" description="Effector-associated" evidence="1">
    <location>
        <begin position="194"/>
        <end position="274"/>
    </location>
</feature>
<dbReference type="Pfam" id="PF19956">
    <property type="entry name" value="EAD2"/>
    <property type="match status" value="1"/>
</dbReference>
<keyword evidence="3" id="KW-1185">Reference proteome</keyword>
<name>A0ABV0LHG3_9PSEU</name>
<dbReference type="InterPro" id="IPR045431">
    <property type="entry name" value="EAD2"/>
</dbReference>
<organism evidence="2 3">
    <name type="scientific">Amycolatopsis melonis</name>
    <dbReference type="NCBI Taxonomy" id="3156488"/>
    <lineage>
        <taxon>Bacteria</taxon>
        <taxon>Bacillati</taxon>
        <taxon>Actinomycetota</taxon>
        <taxon>Actinomycetes</taxon>
        <taxon>Pseudonocardiales</taxon>
        <taxon>Pseudonocardiaceae</taxon>
        <taxon>Amycolatopsis</taxon>
    </lineage>
</organism>